<evidence type="ECO:0000256" key="1">
    <source>
        <dbReference type="ARBA" id="ARBA00004141"/>
    </source>
</evidence>
<comment type="subcellular location">
    <subcellularLocation>
        <location evidence="1">Membrane</location>
        <topology evidence="1">Multi-pass membrane protein</topology>
    </subcellularLocation>
</comment>
<dbReference type="GO" id="GO:0015149">
    <property type="term" value="F:hexose transmembrane transporter activity"/>
    <property type="evidence" value="ECO:0007669"/>
    <property type="project" value="TreeGrafter"/>
</dbReference>
<dbReference type="GeneID" id="62194581"/>
<feature type="transmembrane region" description="Helical" evidence="8">
    <location>
        <begin position="161"/>
        <end position="177"/>
    </location>
</feature>
<dbReference type="Pfam" id="PF00083">
    <property type="entry name" value="Sugar_tr"/>
    <property type="match status" value="1"/>
</dbReference>
<dbReference type="PROSITE" id="PS00217">
    <property type="entry name" value="SUGAR_TRANSPORT_2"/>
    <property type="match status" value="1"/>
</dbReference>
<dbReference type="RefSeq" id="XP_038777430.1">
    <property type="nucleotide sequence ID" value="XM_038921502.1"/>
</dbReference>
<evidence type="ECO:0000256" key="2">
    <source>
        <dbReference type="ARBA" id="ARBA00010992"/>
    </source>
</evidence>
<dbReference type="PANTHER" id="PTHR23503">
    <property type="entry name" value="SOLUTE CARRIER FAMILY 2"/>
    <property type="match status" value="1"/>
</dbReference>
<evidence type="ECO:0000313" key="10">
    <source>
        <dbReference type="EMBL" id="QPG73865.1"/>
    </source>
</evidence>
<keyword evidence="6 8" id="KW-0472">Membrane</keyword>
<proteinExistence type="inferred from homology"/>
<dbReference type="Proteomes" id="UP000662931">
    <property type="component" value="Chromosome 1"/>
</dbReference>
<evidence type="ECO:0000256" key="3">
    <source>
        <dbReference type="ARBA" id="ARBA00022448"/>
    </source>
</evidence>
<keyword evidence="4 8" id="KW-0812">Transmembrane</keyword>
<feature type="transmembrane region" description="Helical" evidence="8">
    <location>
        <begin position="310"/>
        <end position="333"/>
    </location>
</feature>
<dbReference type="PROSITE" id="PS50850">
    <property type="entry name" value="MFS"/>
    <property type="match status" value="1"/>
</dbReference>
<feature type="transmembrane region" description="Helical" evidence="8">
    <location>
        <begin position="22"/>
        <end position="42"/>
    </location>
</feature>
<dbReference type="PRINTS" id="PR00171">
    <property type="entry name" value="SUGRTRNSPORT"/>
</dbReference>
<dbReference type="GO" id="GO:0016020">
    <property type="term" value="C:membrane"/>
    <property type="evidence" value="ECO:0007669"/>
    <property type="project" value="UniProtKB-SubCell"/>
</dbReference>
<evidence type="ECO:0000256" key="8">
    <source>
        <dbReference type="SAM" id="Phobius"/>
    </source>
</evidence>
<dbReference type="InterPro" id="IPR005829">
    <property type="entry name" value="Sugar_transporter_CS"/>
</dbReference>
<dbReference type="AlphaFoldDB" id="A0A875S0L3"/>
<reference evidence="10" key="1">
    <citation type="submission" date="2020-10" db="EMBL/GenBank/DDBJ databases">
        <authorList>
            <person name="Roach M.J.R."/>
        </authorList>
    </citation>
    <scope>NUCLEOTIDE SEQUENCE</scope>
    <source>
        <strain evidence="10">CBS 1945</strain>
    </source>
</reference>
<accession>A0A875S0L3</accession>
<feature type="transmembrane region" description="Helical" evidence="8">
    <location>
        <begin position="340"/>
        <end position="362"/>
    </location>
</feature>
<feature type="transmembrane region" description="Helical" evidence="8">
    <location>
        <begin position="431"/>
        <end position="448"/>
    </location>
</feature>
<evidence type="ECO:0000256" key="4">
    <source>
        <dbReference type="ARBA" id="ARBA00022692"/>
    </source>
</evidence>
<dbReference type="InterPro" id="IPR036259">
    <property type="entry name" value="MFS_trans_sf"/>
</dbReference>
<dbReference type="EMBL" id="CP064812">
    <property type="protein sequence ID" value="QPG73865.1"/>
    <property type="molecule type" value="Genomic_DNA"/>
</dbReference>
<feature type="transmembrane region" description="Helical" evidence="8">
    <location>
        <begin position="368"/>
        <end position="391"/>
    </location>
</feature>
<feature type="transmembrane region" description="Helical" evidence="8">
    <location>
        <begin position="121"/>
        <end position="141"/>
    </location>
</feature>
<feature type="domain" description="Major facilitator superfamily (MFS) profile" evidence="9">
    <location>
        <begin position="29"/>
        <end position="456"/>
    </location>
</feature>
<gene>
    <name evidence="10" type="ORF">FOA43_001180</name>
</gene>
<dbReference type="NCBIfam" id="TIGR00879">
    <property type="entry name" value="SP"/>
    <property type="match status" value="1"/>
</dbReference>
<dbReference type="SUPFAM" id="SSF103473">
    <property type="entry name" value="MFS general substrate transporter"/>
    <property type="match status" value="1"/>
</dbReference>
<evidence type="ECO:0000256" key="5">
    <source>
        <dbReference type="ARBA" id="ARBA00022989"/>
    </source>
</evidence>
<feature type="transmembrane region" description="Helical" evidence="8">
    <location>
        <begin position="184"/>
        <end position="203"/>
    </location>
</feature>
<dbReference type="InterPro" id="IPR005828">
    <property type="entry name" value="MFS_sugar_transport-like"/>
</dbReference>
<dbReference type="PANTHER" id="PTHR23503:SF8">
    <property type="entry name" value="FACILITATED GLUCOSE TRANSPORTER PROTEIN 1"/>
    <property type="match status" value="1"/>
</dbReference>
<evidence type="ECO:0000259" key="9">
    <source>
        <dbReference type="PROSITE" id="PS50850"/>
    </source>
</evidence>
<dbReference type="Gene3D" id="1.20.1250.20">
    <property type="entry name" value="MFS general substrate transporter like domains"/>
    <property type="match status" value="1"/>
</dbReference>
<protein>
    <recommendedName>
        <fullName evidence="9">Major facilitator superfamily (MFS) profile domain-containing protein</fullName>
    </recommendedName>
</protein>
<dbReference type="InterPro" id="IPR020846">
    <property type="entry name" value="MFS_dom"/>
</dbReference>
<dbReference type="InterPro" id="IPR045263">
    <property type="entry name" value="GLUT"/>
</dbReference>
<evidence type="ECO:0000256" key="7">
    <source>
        <dbReference type="RuleBase" id="RU003346"/>
    </source>
</evidence>
<keyword evidence="11" id="KW-1185">Reference proteome</keyword>
<dbReference type="PROSITE" id="PS00216">
    <property type="entry name" value="SUGAR_TRANSPORT_1"/>
    <property type="match status" value="1"/>
</dbReference>
<organism evidence="10 11">
    <name type="scientific">Eeniella nana</name>
    <name type="common">Yeast</name>
    <name type="synonym">Brettanomyces nanus</name>
    <dbReference type="NCBI Taxonomy" id="13502"/>
    <lineage>
        <taxon>Eukaryota</taxon>
        <taxon>Fungi</taxon>
        <taxon>Dikarya</taxon>
        <taxon>Ascomycota</taxon>
        <taxon>Saccharomycotina</taxon>
        <taxon>Pichiomycetes</taxon>
        <taxon>Pichiales</taxon>
        <taxon>Pichiaceae</taxon>
        <taxon>Brettanomyces</taxon>
    </lineage>
</organism>
<keyword evidence="5 8" id="KW-1133">Transmembrane helix</keyword>
<dbReference type="OrthoDB" id="4540492at2759"/>
<keyword evidence="3 7" id="KW-0813">Transport</keyword>
<feature type="transmembrane region" description="Helical" evidence="8">
    <location>
        <begin position="90"/>
        <end position="109"/>
    </location>
</feature>
<dbReference type="InterPro" id="IPR003663">
    <property type="entry name" value="Sugar/inositol_transpt"/>
</dbReference>
<name>A0A875S0L3_EENNA</name>
<evidence type="ECO:0000256" key="6">
    <source>
        <dbReference type="ARBA" id="ARBA00023136"/>
    </source>
</evidence>
<sequence>MSSIDALIPDSEQTHQTNSSKWSLSLISSIAIACLSSIQYGYHMAELNAPEKLIRTSLQLNESQISLITSIFSIGGLVSSTLASTLSVGHGLKVSFILTSVFYILGSFIESQAHNYFQMLLGRFFSGIGGGLAIVFVPLYVNEVSPLNLRGFLGSMTQVSVNLGILLTQSLALIWSINELWRNILWMGVFIGCLDLLLTLLLLEESPKWLVLNNNNDSEGIRALTKLRNGDIVTSKWEIDSWKQEQKRHVESVQSNPQLKQLNLYTYLTQPDYRNSRLVATFSVLGQQFAGINSVIFYGVKILADVFPNWAVALNCFISIGNTVITFGASLFLDRVGRKPMLLTSVFFMGISLVGLSGGIIFHQSMLTIISIFTYVGSFAIGCGPIPFLLVSEVSQVEVKDLAQSWATNCNWVSVFIVGSAFPILNESIGGYTYIIFAAVCLAFGLFIKQFIPETKGKETYSEVWNLNARED</sequence>
<dbReference type="KEGG" id="bnn:FOA43_001180"/>
<evidence type="ECO:0000313" key="11">
    <source>
        <dbReference type="Proteomes" id="UP000662931"/>
    </source>
</evidence>
<comment type="similarity">
    <text evidence="2 7">Belongs to the major facilitator superfamily. Sugar transporter (TC 2.A.1.1) family.</text>
</comment>